<dbReference type="InterPro" id="IPR045600">
    <property type="entry name" value="RelA/SpoT_AH_RIS"/>
</dbReference>
<evidence type="ECO:0000259" key="11">
    <source>
        <dbReference type="PROSITE" id="PS51880"/>
    </source>
</evidence>
<keyword evidence="3" id="KW-0547">Nucleotide-binding</keyword>
<feature type="domain" description="TGS" evidence="11">
    <location>
        <begin position="443"/>
        <end position="504"/>
    </location>
</feature>
<dbReference type="GO" id="GO:0008728">
    <property type="term" value="F:GTP diphosphokinase activity"/>
    <property type="evidence" value="ECO:0007669"/>
    <property type="project" value="UniProtKB-EC"/>
</dbReference>
<dbReference type="SUPFAM" id="SSF55021">
    <property type="entry name" value="ACT-like"/>
    <property type="match status" value="1"/>
</dbReference>
<name>A0A4R2GWS9_9HYPH</name>
<accession>A0A4R2GWS9</accession>
<dbReference type="Gene3D" id="3.30.460.10">
    <property type="entry name" value="Beta Polymerase, domain 2"/>
    <property type="match status" value="1"/>
</dbReference>
<feature type="compositionally biased region" description="Polar residues" evidence="8">
    <location>
        <begin position="1"/>
        <end position="11"/>
    </location>
</feature>
<dbReference type="Pfam" id="PF04607">
    <property type="entry name" value="RelA_SpoT"/>
    <property type="match status" value="1"/>
</dbReference>
<dbReference type="AlphaFoldDB" id="A0A4R2GWS9"/>
<dbReference type="InterPro" id="IPR045865">
    <property type="entry name" value="ACT-like_dom_sf"/>
</dbReference>
<dbReference type="PANTHER" id="PTHR21262:SF36">
    <property type="entry name" value="BIFUNCTIONAL (P)PPGPP SYNTHASE_HYDROLASE SPOT"/>
    <property type="match status" value="1"/>
</dbReference>
<evidence type="ECO:0000256" key="5">
    <source>
        <dbReference type="ARBA" id="ARBA00032407"/>
    </source>
</evidence>
<dbReference type="FunFam" id="1.10.3210.10:FF:000001">
    <property type="entry name" value="GTP pyrophosphokinase RelA"/>
    <property type="match status" value="1"/>
</dbReference>
<dbReference type="PANTHER" id="PTHR21262">
    <property type="entry name" value="GUANOSINE-3',5'-BIS DIPHOSPHATE 3'-PYROPHOSPHOHYDROLASE"/>
    <property type="match status" value="1"/>
</dbReference>
<dbReference type="Pfam" id="PF13328">
    <property type="entry name" value="HD_4"/>
    <property type="match status" value="1"/>
</dbReference>
<dbReference type="EC" id="2.7.6.5" evidence="1"/>
<protein>
    <recommendedName>
        <fullName evidence="2">GTP pyrophosphokinase rsh</fullName>
        <ecNumber evidence="1">2.7.6.5</ecNumber>
    </recommendedName>
    <alternativeName>
        <fullName evidence="5">(p)ppGpp synthase</fullName>
    </alternativeName>
    <alternativeName>
        <fullName evidence="4">ATP:GTP 3'-pyrophosphotransferase</fullName>
    </alternativeName>
</protein>
<dbReference type="FunFam" id="3.10.20.30:FF:000002">
    <property type="entry name" value="GTP pyrophosphokinase (RelA/SpoT)"/>
    <property type="match status" value="1"/>
</dbReference>
<evidence type="ECO:0000256" key="1">
    <source>
        <dbReference type="ARBA" id="ARBA00013251"/>
    </source>
</evidence>
<keyword evidence="12" id="KW-0808">Transferase</keyword>
<dbReference type="GO" id="GO:0015969">
    <property type="term" value="P:guanosine tetraphosphate metabolic process"/>
    <property type="evidence" value="ECO:0007669"/>
    <property type="project" value="InterPro"/>
</dbReference>
<dbReference type="GO" id="GO:0016301">
    <property type="term" value="F:kinase activity"/>
    <property type="evidence" value="ECO:0007669"/>
    <property type="project" value="UniProtKB-KW"/>
</dbReference>
<dbReference type="Pfam" id="PF19296">
    <property type="entry name" value="RelA_AH_RIS"/>
    <property type="match status" value="1"/>
</dbReference>
<dbReference type="InterPro" id="IPR033655">
    <property type="entry name" value="TGS_RelA/SpoT"/>
</dbReference>
<feature type="compositionally biased region" description="Low complexity" evidence="8">
    <location>
        <begin position="17"/>
        <end position="27"/>
    </location>
</feature>
<dbReference type="InterPro" id="IPR004811">
    <property type="entry name" value="RelA/Spo_fam"/>
</dbReference>
<sequence>MAKQKNISKNDAPSPAPASSAPATGAPVAVISSGESAVAPAPQAAPEVKKPARKPFMRQYELVERVKSYDPDADEALLDRAYVYAMRAHGSQVRASGDPYFNHPLAVAAILCDMKLDDATIVAAILHDVIEDTDATREEIDRLFGAEIGALVDGLTKIKKLDFVSRKAQQGENFRKLLLAIAADVRVLLVKLADRLHNMRTLEFVPPHKRQRIAQETLDIYAPLAGRMGIQEMRQELEELSFHYLNGDAQQTIKRRLEEMVGRSGALIEGIEGDLRDRLAAAGIDAVVRGRAKSPYSIFRKMERKSVGFEQLSDIFGFRVIVNSVADCYRALGVVHTTWPMVPGRYKDYISTPKQNDYRSIHTTVVGPGHQRVELQIRTRDMDSVAELGIAAHALYKEGLNDNDALAVESRAYRWLRRTVDLLAEGDSPEEFLEHTRLELFHDQVFCFTPKGRLIALPRGATPIDFAYAVHTDVGDSAVGVKINGRLSPLLSELQNGDEVDIIRANGQTPPAAWESLVVTGKARAAIRRASRSAVRKQYAGLGQQILERAFERAGKAFSDDKLRGALPRLARQSVEDVLAAVGRGEIFSGDVVKAIYPDYQEDSRVSPDAPSMAGWFDLKTDSSVKLQLPGNNQDNPGALPIRGAGKDLPVRFAPGGGAVPGDRIIGIFTLGEGVTIYPIQSPALAGFENEPERWIDVRWDVDGRNRQRFPARIRMKSINEPGSLAQITQVIADHDGNIDNVSMVRPTADFTNVTVDLAVWDLKHLNNIIAELRAKRVVNNVERVIE</sequence>
<dbReference type="FunFam" id="3.30.460.10:FF:000001">
    <property type="entry name" value="GTP pyrophosphokinase RelA"/>
    <property type="match status" value="1"/>
</dbReference>
<comment type="catalytic activity">
    <reaction evidence="6">
        <text>GTP + ATP = guanosine 3'-diphosphate 5'-triphosphate + AMP</text>
        <dbReference type="Rhea" id="RHEA:22088"/>
        <dbReference type="ChEBI" id="CHEBI:30616"/>
        <dbReference type="ChEBI" id="CHEBI:37565"/>
        <dbReference type="ChEBI" id="CHEBI:142410"/>
        <dbReference type="ChEBI" id="CHEBI:456215"/>
        <dbReference type="EC" id="2.7.6.5"/>
    </reaction>
</comment>
<evidence type="ECO:0000256" key="3">
    <source>
        <dbReference type="ARBA" id="ARBA00023134"/>
    </source>
</evidence>
<keyword evidence="12" id="KW-0418">Kinase</keyword>
<dbReference type="SMART" id="SM00954">
    <property type="entry name" value="RelA_SpoT"/>
    <property type="match status" value="1"/>
</dbReference>
<dbReference type="SMART" id="SM00471">
    <property type="entry name" value="HDc"/>
    <property type="match status" value="1"/>
</dbReference>
<dbReference type="EMBL" id="SLWL01000002">
    <property type="protein sequence ID" value="TCO15336.1"/>
    <property type="molecule type" value="Genomic_DNA"/>
</dbReference>
<evidence type="ECO:0000256" key="2">
    <source>
        <dbReference type="ARBA" id="ARBA00014315"/>
    </source>
</evidence>
<dbReference type="Gene3D" id="3.30.70.260">
    <property type="match status" value="1"/>
</dbReference>
<gene>
    <name evidence="12" type="ORF">EV666_102315</name>
</gene>
<dbReference type="GO" id="GO:0008893">
    <property type="term" value="F:guanosine-3',5'-bis(diphosphate) 3'-diphosphatase activity"/>
    <property type="evidence" value="ECO:0007669"/>
    <property type="project" value="TreeGrafter"/>
</dbReference>
<keyword evidence="3" id="KW-0342">GTP-binding</keyword>
<organism evidence="12 13">
    <name type="scientific">Camelimonas lactis</name>
    <dbReference type="NCBI Taxonomy" id="659006"/>
    <lineage>
        <taxon>Bacteria</taxon>
        <taxon>Pseudomonadati</taxon>
        <taxon>Pseudomonadota</taxon>
        <taxon>Alphaproteobacteria</taxon>
        <taxon>Hyphomicrobiales</taxon>
        <taxon>Chelatococcaceae</taxon>
        <taxon>Camelimonas</taxon>
    </lineage>
</organism>
<evidence type="ECO:0000259" key="9">
    <source>
        <dbReference type="PROSITE" id="PS51671"/>
    </source>
</evidence>
<keyword evidence="13" id="KW-1185">Reference proteome</keyword>
<dbReference type="CDD" id="cd01668">
    <property type="entry name" value="TGS_RSH"/>
    <property type="match status" value="1"/>
</dbReference>
<dbReference type="InterPro" id="IPR006674">
    <property type="entry name" value="HD_domain"/>
</dbReference>
<feature type="region of interest" description="Disordered" evidence="8">
    <location>
        <begin position="1"/>
        <end position="27"/>
    </location>
</feature>
<dbReference type="PROSITE" id="PS51831">
    <property type="entry name" value="HD"/>
    <property type="match status" value="1"/>
</dbReference>
<dbReference type="SUPFAM" id="SSF81271">
    <property type="entry name" value="TGS-like"/>
    <property type="match status" value="1"/>
</dbReference>
<feature type="domain" description="HD" evidence="10">
    <location>
        <begin position="100"/>
        <end position="199"/>
    </location>
</feature>
<evidence type="ECO:0000259" key="10">
    <source>
        <dbReference type="PROSITE" id="PS51831"/>
    </source>
</evidence>
<dbReference type="CDD" id="cd05399">
    <property type="entry name" value="NT_Rel-Spo_like"/>
    <property type="match status" value="1"/>
</dbReference>
<evidence type="ECO:0000256" key="6">
    <source>
        <dbReference type="ARBA" id="ARBA00048244"/>
    </source>
</evidence>
<dbReference type="Pfam" id="PF13291">
    <property type="entry name" value="ACT_4"/>
    <property type="match status" value="1"/>
</dbReference>
<reference evidence="12 13" key="1">
    <citation type="submission" date="2019-03" db="EMBL/GenBank/DDBJ databases">
        <title>Genomic Encyclopedia of Type Strains, Phase IV (KMG-IV): sequencing the most valuable type-strain genomes for metagenomic binning, comparative biology and taxonomic classification.</title>
        <authorList>
            <person name="Goeker M."/>
        </authorList>
    </citation>
    <scope>NUCLEOTIDE SEQUENCE [LARGE SCALE GENOMIC DNA]</scope>
    <source>
        <strain evidence="12 13">DSM 22958</strain>
    </source>
</reference>
<dbReference type="PROSITE" id="PS51880">
    <property type="entry name" value="TGS"/>
    <property type="match status" value="1"/>
</dbReference>
<evidence type="ECO:0000313" key="12">
    <source>
        <dbReference type="EMBL" id="TCO15336.1"/>
    </source>
</evidence>
<dbReference type="InterPro" id="IPR002912">
    <property type="entry name" value="ACT_dom"/>
</dbReference>
<comment type="similarity">
    <text evidence="7">Belongs to the relA/spoT family.</text>
</comment>
<comment type="caution">
    <text evidence="12">The sequence shown here is derived from an EMBL/GenBank/DDBJ whole genome shotgun (WGS) entry which is preliminary data.</text>
</comment>
<feature type="domain" description="ACT" evidence="9">
    <location>
        <begin position="713"/>
        <end position="787"/>
    </location>
</feature>
<evidence type="ECO:0000313" key="13">
    <source>
        <dbReference type="Proteomes" id="UP000294881"/>
    </source>
</evidence>
<dbReference type="SUPFAM" id="SSF81301">
    <property type="entry name" value="Nucleotidyltransferase"/>
    <property type="match status" value="1"/>
</dbReference>
<dbReference type="InterPro" id="IPR003607">
    <property type="entry name" value="HD/PDEase_dom"/>
</dbReference>
<comment type="function">
    <text evidence="7">In eubacteria ppGpp (guanosine 3'-diphosphate 5'-diphosphate) is a mediator of the stringent response that coordinates a variety of cellular activities in response to changes in nutritional abundance.</text>
</comment>
<dbReference type="GO" id="GO:0005886">
    <property type="term" value="C:plasma membrane"/>
    <property type="evidence" value="ECO:0007669"/>
    <property type="project" value="TreeGrafter"/>
</dbReference>
<dbReference type="CDD" id="cd04876">
    <property type="entry name" value="ACT_RelA-SpoT"/>
    <property type="match status" value="1"/>
</dbReference>
<dbReference type="GO" id="GO:0042594">
    <property type="term" value="P:response to starvation"/>
    <property type="evidence" value="ECO:0007669"/>
    <property type="project" value="TreeGrafter"/>
</dbReference>
<evidence type="ECO:0000256" key="7">
    <source>
        <dbReference type="RuleBase" id="RU003847"/>
    </source>
</evidence>
<evidence type="ECO:0000256" key="4">
    <source>
        <dbReference type="ARBA" id="ARBA00029754"/>
    </source>
</evidence>
<dbReference type="CDD" id="cd00077">
    <property type="entry name" value="HDc"/>
    <property type="match status" value="1"/>
</dbReference>
<proteinExistence type="inferred from homology"/>
<dbReference type="Pfam" id="PF02824">
    <property type="entry name" value="TGS"/>
    <property type="match status" value="1"/>
</dbReference>
<dbReference type="NCBIfam" id="TIGR00691">
    <property type="entry name" value="spoT_relA"/>
    <property type="match status" value="1"/>
</dbReference>
<dbReference type="InterPro" id="IPR007685">
    <property type="entry name" value="RelA_SpoT"/>
</dbReference>
<dbReference type="InterPro" id="IPR004095">
    <property type="entry name" value="TGS"/>
</dbReference>
<dbReference type="InterPro" id="IPR043519">
    <property type="entry name" value="NT_sf"/>
</dbReference>
<dbReference type="PROSITE" id="PS51671">
    <property type="entry name" value="ACT"/>
    <property type="match status" value="1"/>
</dbReference>
<dbReference type="InterPro" id="IPR012675">
    <property type="entry name" value="Beta-grasp_dom_sf"/>
</dbReference>
<dbReference type="Gene3D" id="1.10.3210.10">
    <property type="entry name" value="Hypothetical protein af1432"/>
    <property type="match status" value="1"/>
</dbReference>
<dbReference type="Gene3D" id="3.10.20.30">
    <property type="match status" value="1"/>
</dbReference>
<dbReference type="GO" id="GO:0005525">
    <property type="term" value="F:GTP binding"/>
    <property type="evidence" value="ECO:0007669"/>
    <property type="project" value="UniProtKB-KW"/>
</dbReference>
<dbReference type="GO" id="GO:0015949">
    <property type="term" value="P:nucleobase-containing small molecule interconversion"/>
    <property type="evidence" value="ECO:0007669"/>
    <property type="project" value="UniProtKB-ARBA"/>
</dbReference>
<evidence type="ECO:0000256" key="8">
    <source>
        <dbReference type="SAM" id="MobiDB-lite"/>
    </source>
</evidence>
<dbReference type="SUPFAM" id="SSF109604">
    <property type="entry name" value="HD-domain/PDEase-like"/>
    <property type="match status" value="1"/>
</dbReference>
<dbReference type="InterPro" id="IPR012676">
    <property type="entry name" value="TGS-like"/>
</dbReference>
<dbReference type="Proteomes" id="UP000294881">
    <property type="component" value="Unassembled WGS sequence"/>
</dbReference>